<dbReference type="InterPro" id="IPR000209">
    <property type="entry name" value="Peptidase_S8/S53_dom"/>
</dbReference>
<evidence type="ECO:0000256" key="5">
    <source>
        <dbReference type="PROSITE-ProRule" id="PRU01240"/>
    </source>
</evidence>
<evidence type="ECO:0000256" key="1">
    <source>
        <dbReference type="ARBA" id="ARBA00011073"/>
    </source>
</evidence>
<keyword evidence="2" id="KW-0645">Protease</keyword>
<reference evidence="8" key="1">
    <citation type="journal article" date="2009" name="Science">
        <title>The B73 maize genome: complexity, diversity, and dynamics.</title>
        <authorList>
            <person name="Schnable P.S."/>
            <person name="Ware D."/>
            <person name="Fulton R.S."/>
            <person name="Stein J.C."/>
            <person name="Wei F."/>
            <person name="Pasternak S."/>
            <person name="Liang C."/>
            <person name="Zhang J."/>
            <person name="Fulton L."/>
            <person name="Graves T.A."/>
            <person name="Minx P."/>
            <person name="Reily A.D."/>
            <person name="Courtney L."/>
            <person name="Kruchowski S.S."/>
            <person name="Tomlinson C."/>
            <person name="Strong C."/>
            <person name="Delehaunty K."/>
            <person name="Fronick C."/>
            <person name="Courtney B."/>
            <person name="Rock S.M."/>
            <person name="Belter E."/>
            <person name="Du F."/>
            <person name="Kim K."/>
            <person name="Abbott R.M."/>
            <person name="Cotton M."/>
            <person name="Levy A."/>
            <person name="Marchetto P."/>
            <person name="Ochoa K."/>
            <person name="Jackson S.M."/>
            <person name="Gillam B."/>
            <person name="Chen W."/>
            <person name="Yan L."/>
            <person name="Higginbotham J."/>
            <person name="Cardenas M."/>
            <person name="Waligorski J."/>
            <person name="Applebaum E."/>
            <person name="Phelps L."/>
            <person name="Falcone J."/>
            <person name="Kanchi K."/>
            <person name="Thane T."/>
            <person name="Scimone A."/>
            <person name="Thane N."/>
            <person name="Henke J."/>
            <person name="Wang T."/>
            <person name="Ruppert J."/>
            <person name="Shah N."/>
            <person name="Rotter K."/>
            <person name="Hodges J."/>
            <person name="Ingenthron E."/>
            <person name="Cordes M."/>
            <person name="Kohlberg S."/>
            <person name="Sgro J."/>
            <person name="Delgado B."/>
            <person name="Mead K."/>
            <person name="Chinwalla A."/>
            <person name="Leonard S."/>
            <person name="Crouse K."/>
            <person name="Collura K."/>
            <person name="Kudrna D."/>
            <person name="Currie J."/>
            <person name="He R."/>
            <person name="Angelova A."/>
            <person name="Rajasekar S."/>
            <person name="Mueller T."/>
            <person name="Lomeli R."/>
            <person name="Scara G."/>
            <person name="Ko A."/>
            <person name="Delaney K."/>
            <person name="Wissotski M."/>
            <person name="Lopez G."/>
            <person name="Campos D."/>
            <person name="Braidotti M."/>
            <person name="Ashley E."/>
            <person name="Golser W."/>
            <person name="Kim H."/>
            <person name="Lee S."/>
            <person name="Lin J."/>
            <person name="Dujmic Z."/>
            <person name="Kim W."/>
            <person name="Talag J."/>
            <person name="Zuccolo A."/>
            <person name="Fan C."/>
            <person name="Sebastian A."/>
            <person name="Kramer M."/>
            <person name="Spiegel L."/>
            <person name="Nascimento L."/>
            <person name="Zutavern T."/>
            <person name="Miller B."/>
            <person name="Ambroise C."/>
            <person name="Muller S."/>
            <person name="Spooner W."/>
            <person name="Narechania A."/>
            <person name="Ren L."/>
            <person name="Wei S."/>
            <person name="Kumari S."/>
            <person name="Faga B."/>
            <person name="Levy M.J."/>
            <person name="McMahan L."/>
            <person name="Van Buren P."/>
            <person name="Vaughn M.W."/>
            <person name="Ying K."/>
            <person name="Yeh C.-T."/>
            <person name="Emrich S.J."/>
            <person name="Jia Y."/>
            <person name="Kalyanaraman A."/>
            <person name="Hsia A.-P."/>
            <person name="Barbazuk W.B."/>
            <person name="Baucom R.S."/>
            <person name="Brutnell T.P."/>
            <person name="Carpita N.C."/>
            <person name="Chaparro C."/>
            <person name="Chia J.-M."/>
            <person name="Deragon J.-M."/>
            <person name="Estill J.C."/>
            <person name="Fu Y."/>
            <person name="Jeddeloh J.A."/>
            <person name="Han Y."/>
            <person name="Lee H."/>
            <person name="Li P."/>
            <person name="Lisch D.R."/>
            <person name="Liu S."/>
            <person name="Liu Z."/>
            <person name="Nagel D.H."/>
            <person name="McCann M.C."/>
            <person name="SanMiguel P."/>
            <person name="Myers A.M."/>
            <person name="Nettleton D."/>
            <person name="Nguyen J."/>
            <person name="Penning B.W."/>
            <person name="Ponnala L."/>
            <person name="Schneider K.L."/>
            <person name="Schwartz D.C."/>
            <person name="Sharma A."/>
            <person name="Soderlund C."/>
            <person name="Springer N.M."/>
            <person name="Sun Q."/>
            <person name="Wang H."/>
            <person name="Waterman M."/>
            <person name="Westerman R."/>
            <person name="Wolfgruber T.K."/>
            <person name="Yang L."/>
            <person name="Yu Y."/>
            <person name="Zhang L."/>
            <person name="Zhou S."/>
            <person name="Zhu Q."/>
            <person name="Bennetzen J.L."/>
            <person name="Dawe R.K."/>
            <person name="Jiang J."/>
            <person name="Jiang N."/>
            <person name="Presting G.G."/>
            <person name="Wessler S.R."/>
            <person name="Aluru S."/>
            <person name="Martienssen R.A."/>
            <person name="Clifton S.W."/>
            <person name="McCombie W.R."/>
            <person name="Wing R.A."/>
            <person name="Wilson R.K."/>
        </authorList>
    </citation>
    <scope>NUCLEOTIDE SEQUENCE [LARGE SCALE GENOMIC DNA]</scope>
    <source>
        <strain evidence="8">cv. B73</strain>
    </source>
</reference>
<sequence length="94" mass="9960">MLMNGTSMSSPSACGGVALLVSGMKAEGIPLSPYSVRKAIENTAASISNAPEEKLTTRNGLLQVDRAFEYAQQAKKLPLVSYRISINQVGKSSK</sequence>
<comment type="similarity">
    <text evidence="1 5">Belongs to the peptidase S8 family.</text>
</comment>
<dbReference type="PANTHER" id="PTHR43806:SF14">
    <property type="entry name" value="TRIPEPTIDYL-PEPTIDASE 2"/>
    <property type="match status" value="1"/>
</dbReference>
<reference evidence="7" key="3">
    <citation type="submission" date="2021-05" db="UniProtKB">
        <authorList>
            <consortium name="EnsemblPlants"/>
        </authorList>
    </citation>
    <scope>IDENTIFICATION</scope>
    <source>
        <strain evidence="7">cv. B73</strain>
    </source>
</reference>
<dbReference type="Gramene" id="Zm00001eb223440_T001">
    <property type="protein sequence ID" value="Zm00001eb223440_P001"/>
    <property type="gene ID" value="Zm00001eb223440"/>
</dbReference>
<accession>A0A804PBH2</accession>
<keyword evidence="4" id="KW-0720">Serine protease</keyword>
<organism evidence="7 8">
    <name type="scientific">Zea mays</name>
    <name type="common">Maize</name>
    <dbReference type="NCBI Taxonomy" id="4577"/>
    <lineage>
        <taxon>Eukaryota</taxon>
        <taxon>Viridiplantae</taxon>
        <taxon>Streptophyta</taxon>
        <taxon>Embryophyta</taxon>
        <taxon>Tracheophyta</taxon>
        <taxon>Spermatophyta</taxon>
        <taxon>Magnoliopsida</taxon>
        <taxon>Liliopsida</taxon>
        <taxon>Poales</taxon>
        <taxon>Poaceae</taxon>
        <taxon>PACMAD clade</taxon>
        <taxon>Panicoideae</taxon>
        <taxon>Andropogonodae</taxon>
        <taxon>Andropogoneae</taxon>
        <taxon>Tripsacinae</taxon>
        <taxon>Zea</taxon>
    </lineage>
</organism>
<dbReference type="PROSITE" id="PS51892">
    <property type="entry name" value="SUBTILASE"/>
    <property type="match status" value="1"/>
</dbReference>
<dbReference type="Pfam" id="PF00082">
    <property type="entry name" value="Peptidase_S8"/>
    <property type="match status" value="1"/>
</dbReference>
<dbReference type="PANTHER" id="PTHR43806">
    <property type="entry name" value="PEPTIDASE S8"/>
    <property type="match status" value="1"/>
</dbReference>
<keyword evidence="3" id="KW-0378">Hydrolase</keyword>
<dbReference type="InterPro" id="IPR036852">
    <property type="entry name" value="Peptidase_S8/S53_dom_sf"/>
</dbReference>
<evidence type="ECO:0000256" key="2">
    <source>
        <dbReference type="ARBA" id="ARBA00022670"/>
    </source>
</evidence>
<dbReference type="InterPro" id="IPR023828">
    <property type="entry name" value="Peptidase_S8_Ser-AS"/>
</dbReference>
<evidence type="ECO:0000313" key="8">
    <source>
        <dbReference type="Proteomes" id="UP000007305"/>
    </source>
</evidence>
<dbReference type="AlphaFoldDB" id="A0A804PBH2"/>
<dbReference type="PROSITE" id="PS00138">
    <property type="entry name" value="SUBTILASE_SER"/>
    <property type="match status" value="1"/>
</dbReference>
<evidence type="ECO:0000259" key="6">
    <source>
        <dbReference type="Pfam" id="PF00082"/>
    </source>
</evidence>
<dbReference type="GO" id="GO:0004252">
    <property type="term" value="F:serine-type endopeptidase activity"/>
    <property type="evidence" value="ECO:0007669"/>
    <property type="project" value="InterPro"/>
</dbReference>
<dbReference type="GO" id="GO:0006508">
    <property type="term" value="P:proteolysis"/>
    <property type="evidence" value="ECO:0007669"/>
    <property type="project" value="UniProtKB-KW"/>
</dbReference>
<dbReference type="Gene3D" id="3.40.50.200">
    <property type="entry name" value="Peptidase S8/S53 domain"/>
    <property type="match status" value="1"/>
</dbReference>
<dbReference type="InParanoid" id="A0A804PBH2"/>
<proteinExistence type="inferred from homology"/>
<evidence type="ECO:0000313" key="7">
    <source>
        <dbReference type="EnsemblPlants" id="Zm00001eb223440_P001"/>
    </source>
</evidence>
<evidence type="ECO:0000256" key="3">
    <source>
        <dbReference type="ARBA" id="ARBA00022801"/>
    </source>
</evidence>
<dbReference type="SUPFAM" id="SSF52743">
    <property type="entry name" value="Subtilisin-like"/>
    <property type="match status" value="1"/>
</dbReference>
<protein>
    <recommendedName>
        <fullName evidence="6">Peptidase S8/S53 domain-containing protein</fullName>
    </recommendedName>
</protein>
<comment type="caution">
    <text evidence="5">Lacks conserved residue(s) required for the propagation of feature annotation.</text>
</comment>
<name>A0A804PBH2_MAIZE</name>
<dbReference type="InterPro" id="IPR050131">
    <property type="entry name" value="Peptidase_S8_subtilisin-like"/>
</dbReference>
<dbReference type="EnsemblPlants" id="Zm00001eb223440_T001">
    <property type="protein sequence ID" value="Zm00001eb223440_P001"/>
    <property type="gene ID" value="Zm00001eb223440"/>
</dbReference>
<keyword evidence="8" id="KW-1185">Reference proteome</keyword>
<evidence type="ECO:0000256" key="4">
    <source>
        <dbReference type="ARBA" id="ARBA00022825"/>
    </source>
</evidence>
<reference evidence="7" key="2">
    <citation type="submission" date="2019-07" db="EMBL/GenBank/DDBJ databases">
        <authorList>
            <person name="Seetharam A."/>
            <person name="Woodhouse M."/>
            <person name="Cannon E."/>
        </authorList>
    </citation>
    <scope>NUCLEOTIDE SEQUENCE [LARGE SCALE GENOMIC DNA]</scope>
    <source>
        <strain evidence="7">cv. B73</strain>
    </source>
</reference>
<dbReference type="Proteomes" id="UP000007305">
    <property type="component" value="Chromosome 5"/>
</dbReference>
<feature type="domain" description="Peptidase S8/S53" evidence="6">
    <location>
        <begin position="3"/>
        <end position="57"/>
    </location>
</feature>